<feature type="transmembrane region" description="Helical" evidence="8">
    <location>
        <begin position="52"/>
        <end position="76"/>
    </location>
</feature>
<evidence type="ECO:0000256" key="3">
    <source>
        <dbReference type="ARBA" id="ARBA00022692"/>
    </source>
</evidence>
<reference evidence="9" key="1">
    <citation type="submission" date="2021-01" db="EMBL/GenBank/DDBJ databases">
        <authorList>
            <person name="Corre E."/>
            <person name="Pelletier E."/>
            <person name="Niang G."/>
            <person name="Scheremetjew M."/>
            <person name="Finn R."/>
            <person name="Kale V."/>
            <person name="Holt S."/>
            <person name="Cochrane G."/>
            <person name="Meng A."/>
            <person name="Brown T."/>
            <person name="Cohen L."/>
        </authorList>
    </citation>
    <scope>NUCLEOTIDE SEQUENCE</scope>
    <source>
        <strain evidence="9">CCAP 955/1</strain>
    </source>
</reference>
<feature type="transmembrane region" description="Helical" evidence="8">
    <location>
        <begin position="124"/>
        <end position="144"/>
    </location>
</feature>
<dbReference type="Gene3D" id="1.20.1250.20">
    <property type="entry name" value="MFS general substrate transporter like domains"/>
    <property type="match status" value="1"/>
</dbReference>
<feature type="transmembrane region" description="Helical" evidence="8">
    <location>
        <begin position="186"/>
        <end position="208"/>
    </location>
</feature>
<sequence>MSSVTGFSLFSSDRKALLILGFLSIIYFLENFDRALISVSPIPYVDYGSYEYSVLAGPAFTIVYTLGGVFFALLSYHDPHSLATKDGAGTWKLNKFAILSVTTLVFSAAFLTTAFALYFWQQVLVRLVMGLSQSIITPFSTSIISDYFPPEMRGAAFGIFNSGTYLSFALTLSLGIYVYVEFGWQAGYIVFGLIGIGFSLIIPTLSYLKANPSPTSPEDSNRQSAEPNRAGLEDKHGVAPSVDIDTKAVIFNHLHSVRTAPEYNPLLLSTQQDPRTLSKNSNHESQGKIKSNEVWQTLAEPQSWAAKFASMGAITYEIVCVRWRNQPGIYLLCLATGIRIGAGYVWSAYTGAFFSDLFETEDGSCTYSYNEEFAGAVPSDVCDSDYPYCVSGTCSALNSFPWHNKGMASINLITFMSWVPIVGSAFGNILGGFVSDYFIGKQTQSERALRPSADVAVSPLVAPLTAEALHSANLQHTADNSANKSTDHGEFMVSSESAVDSSPLMASMHGEDALIDGNHSVTEPVIDQSLRMWIAGWSNILPVPLIVGAFLLEFPYCFLIMICSGMMGEMYMGQALATITDQSLTPAHHVTPAVALFMFVITIIGGNMPLVVPLVNSWVGYGGKVDISFDAAPVYSGTDEQDASEVEFVVQNNDARQMQYGLLYVLLTCYGVSGILYLISYRQMRSAAAARKSKLSEQI</sequence>
<evidence type="ECO:0008006" key="10">
    <source>
        <dbReference type="Google" id="ProtNLM"/>
    </source>
</evidence>
<evidence type="ECO:0000256" key="5">
    <source>
        <dbReference type="ARBA" id="ARBA00023136"/>
    </source>
</evidence>
<evidence type="ECO:0000256" key="8">
    <source>
        <dbReference type="SAM" id="Phobius"/>
    </source>
</evidence>
<evidence type="ECO:0000256" key="7">
    <source>
        <dbReference type="SAM" id="MobiDB-lite"/>
    </source>
</evidence>
<dbReference type="AlphaFoldDB" id="A0A7S3H411"/>
<comment type="similarity">
    <text evidence="6">Belongs to the major facilitator superfamily. Spinster (TC 2.A.1.49) family.</text>
</comment>
<feature type="transmembrane region" description="Helical" evidence="8">
    <location>
        <begin position="661"/>
        <end position="679"/>
    </location>
</feature>
<proteinExistence type="inferred from homology"/>
<comment type="subcellular location">
    <subcellularLocation>
        <location evidence="1">Membrane</location>
        <topology evidence="1">Multi-pass membrane protein</topology>
    </subcellularLocation>
</comment>
<dbReference type="EMBL" id="HBIC01026240">
    <property type="protein sequence ID" value="CAE0284202.1"/>
    <property type="molecule type" value="Transcribed_RNA"/>
</dbReference>
<feature type="transmembrane region" description="Helical" evidence="8">
    <location>
        <begin position="415"/>
        <end position="439"/>
    </location>
</feature>
<dbReference type="GO" id="GO:0022857">
    <property type="term" value="F:transmembrane transporter activity"/>
    <property type="evidence" value="ECO:0007669"/>
    <property type="project" value="InterPro"/>
</dbReference>
<gene>
    <name evidence="9" type="ORF">SELO1098_LOCUS13043</name>
</gene>
<dbReference type="Pfam" id="PF07690">
    <property type="entry name" value="MFS_1"/>
    <property type="match status" value="1"/>
</dbReference>
<dbReference type="PANTHER" id="PTHR23505:SF79">
    <property type="entry name" value="PROTEIN SPINSTER"/>
    <property type="match status" value="1"/>
</dbReference>
<keyword evidence="2" id="KW-0813">Transport</keyword>
<organism evidence="9">
    <name type="scientific">Spumella elongata</name>
    <dbReference type="NCBI Taxonomy" id="89044"/>
    <lineage>
        <taxon>Eukaryota</taxon>
        <taxon>Sar</taxon>
        <taxon>Stramenopiles</taxon>
        <taxon>Ochrophyta</taxon>
        <taxon>Chrysophyceae</taxon>
        <taxon>Chromulinales</taxon>
        <taxon>Chromulinaceae</taxon>
        <taxon>Spumella</taxon>
    </lineage>
</organism>
<accession>A0A7S3H411</accession>
<feature type="transmembrane region" description="Helical" evidence="8">
    <location>
        <begin position="329"/>
        <end position="349"/>
    </location>
</feature>
<dbReference type="PANTHER" id="PTHR23505">
    <property type="entry name" value="SPINSTER"/>
    <property type="match status" value="1"/>
</dbReference>
<name>A0A7S3H411_9STRA</name>
<feature type="transmembrane region" description="Helical" evidence="8">
    <location>
        <begin position="96"/>
        <end position="118"/>
    </location>
</feature>
<feature type="transmembrane region" description="Helical" evidence="8">
    <location>
        <begin position="16"/>
        <end position="32"/>
    </location>
</feature>
<evidence type="ECO:0000256" key="1">
    <source>
        <dbReference type="ARBA" id="ARBA00004141"/>
    </source>
</evidence>
<dbReference type="SUPFAM" id="SSF103473">
    <property type="entry name" value="MFS general substrate transporter"/>
    <property type="match status" value="1"/>
</dbReference>
<evidence type="ECO:0000256" key="6">
    <source>
        <dbReference type="ARBA" id="ARBA00024338"/>
    </source>
</evidence>
<feature type="transmembrane region" description="Helical" evidence="8">
    <location>
        <begin position="590"/>
        <end position="612"/>
    </location>
</feature>
<feature type="transmembrane region" description="Helical" evidence="8">
    <location>
        <begin position="532"/>
        <end position="552"/>
    </location>
</feature>
<keyword evidence="3 8" id="KW-0812">Transmembrane</keyword>
<evidence type="ECO:0000256" key="4">
    <source>
        <dbReference type="ARBA" id="ARBA00022989"/>
    </source>
</evidence>
<dbReference type="InterPro" id="IPR044770">
    <property type="entry name" value="MFS_spinster-like"/>
</dbReference>
<evidence type="ECO:0000313" key="9">
    <source>
        <dbReference type="EMBL" id="CAE0284202.1"/>
    </source>
</evidence>
<feature type="transmembrane region" description="Helical" evidence="8">
    <location>
        <begin position="156"/>
        <end position="180"/>
    </location>
</feature>
<keyword evidence="4 8" id="KW-1133">Transmembrane helix</keyword>
<feature type="region of interest" description="Disordered" evidence="7">
    <location>
        <begin position="212"/>
        <end position="236"/>
    </location>
</feature>
<dbReference type="InterPro" id="IPR036259">
    <property type="entry name" value="MFS_trans_sf"/>
</dbReference>
<dbReference type="GO" id="GO:0016020">
    <property type="term" value="C:membrane"/>
    <property type="evidence" value="ECO:0007669"/>
    <property type="project" value="UniProtKB-SubCell"/>
</dbReference>
<feature type="compositionally biased region" description="Polar residues" evidence="7">
    <location>
        <begin position="212"/>
        <end position="226"/>
    </location>
</feature>
<dbReference type="InterPro" id="IPR011701">
    <property type="entry name" value="MFS"/>
</dbReference>
<protein>
    <recommendedName>
        <fullName evidence="10">Major facilitator superfamily (MFS) profile domain-containing protein</fullName>
    </recommendedName>
</protein>
<keyword evidence="5 8" id="KW-0472">Membrane</keyword>
<evidence type="ECO:0000256" key="2">
    <source>
        <dbReference type="ARBA" id="ARBA00022448"/>
    </source>
</evidence>